<dbReference type="InterPro" id="IPR050245">
    <property type="entry name" value="PrsA_foldase"/>
</dbReference>
<keyword evidence="12" id="KW-1185">Reference proteome</keyword>
<comment type="caution">
    <text evidence="11">The sequence shown here is derived from an EMBL/GenBank/DDBJ whole genome shotgun (WGS) entry which is preliminary data.</text>
</comment>
<protein>
    <recommendedName>
        <fullName evidence="4">Parvulin-like PPIase</fullName>
        <ecNumber evidence="3">5.2.1.8</ecNumber>
    </recommendedName>
    <alternativeName>
        <fullName evidence="6">Peptidyl-prolyl cis-trans isomerase plp</fullName>
    </alternativeName>
    <alternativeName>
        <fullName evidence="7">Rotamase plp</fullName>
    </alternativeName>
</protein>
<dbReference type="PATRIC" id="fig|1461693.3.peg.1230"/>
<dbReference type="EC" id="5.2.1.8" evidence="3"/>
<comment type="catalytic activity">
    <reaction evidence="1">
        <text>[protein]-peptidylproline (omega=180) = [protein]-peptidylproline (omega=0)</text>
        <dbReference type="Rhea" id="RHEA:16237"/>
        <dbReference type="Rhea" id="RHEA-COMP:10747"/>
        <dbReference type="Rhea" id="RHEA-COMP:10748"/>
        <dbReference type="ChEBI" id="CHEBI:83833"/>
        <dbReference type="ChEBI" id="CHEBI:83834"/>
        <dbReference type="EC" id="5.2.1.8"/>
    </reaction>
</comment>
<reference evidence="11 12" key="1">
    <citation type="submission" date="2013-04" db="EMBL/GenBank/DDBJ databases">
        <title>Shimia sp. 22II-S11-Z10 Genome Sequencing.</title>
        <authorList>
            <person name="Lai Q."/>
            <person name="Li G."/>
            <person name="Shao Z."/>
        </authorList>
    </citation>
    <scope>NUCLEOTIDE SEQUENCE [LARGE SCALE GENOMIC DNA]</scope>
    <source>
        <strain evidence="12">22II-S11-Z10</strain>
    </source>
</reference>
<evidence type="ECO:0000256" key="9">
    <source>
        <dbReference type="SAM" id="SignalP"/>
    </source>
</evidence>
<dbReference type="GO" id="GO:0003755">
    <property type="term" value="F:peptidyl-prolyl cis-trans isomerase activity"/>
    <property type="evidence" value="ECO:0007669"/>
    <property type="project" value="UniProtKB-KW"/>
</dbReference>
<keyword evidence="8 11" id="KW-0413">Isomerase</keyword>
<dbReference type="RefSeq" id="WP_035249415.1">
    <property type="nucleotide sequence ID" value="NZ_AQQY01000003.1"/>
</dbReference>
<dbReference type="OrthoDB" id="14196at2"/>
<organism evidence="11 12">
    <name type="scientific">Actibacterium atlanticum</name>
    <dbReference type="NCBI Taxonomy" id="1461693"/>
    <lineage>
        <taxon>Bacteria</taxon>
        <taxon>Pseudomonadati</taxon>
        <taxon>Pseudomonadota</taxon>
        <taxon>Alphaproteobacteria</taxon>
        <taxon>Rhodobacterales</taxon>
        <taxon>Roseobacteraceae</taxon>
        <taxon>Actibacterium</taxon>
    </lineage>
</organism>
<comment type="similarity">
    <text evidence="2">Belongs to the PpiC/parvulin rotamase family.</text>
</comment>
<keyword evidence="5 8" id="KW-0697">Rotamase</keyword>
<evidence type="ECO:0000256" key="5">
    <source>
        <dbReference type="ARBA" id="ARBA00023110"/>
    </source>
</evidence>
<dbReference type="PANTHER" id="PTHR47245:SF2">
    <property type="entry name" value="PEPTIDYL-PROLYL CIS-TRANS ISOMERASE HP_0175-RELATED"/>
    <property type="match status" value="1"/>
</dbReference>
<dbReference type="STRING" id="1461693.ATO10_06071"/>
<dbReference type="SUPFAM" id="SSF54534">
    <property type="entry name" value="FKBP-like"/>
    <property type="match status" value="1"/>
</dbReference>
<dbReference type="InterPro" id="IPR027304">
    <property type="entry name" value="Trigger_fact/SurA_dom_sf"/>
</dbReference>
<feature type="signal peptide" evidence="9">
    <location>
        <begin position="1"/>
        <end position="23"/>
    </location>
</feature>
<accession>A0A058ZMM4</accession>
<dbReference type="Pfam" id="PF00639">
    <property type="entry name" value="Rotamase"/>
    <property type="match status" value="1"/>
</dbReference>
<dbReference type="SUPFAM" id="SSF109998">
    <property type="entry name" value="Triger factor/SurA peptide-binding domain-like"/>
    <property type="match status" value="1"/>
</dbReference>
<keyword evidence="9" id="KW-0732">Signal</keyword>
<evidence type="ECO:0000256" key="8">
    <source>
        <dbReference type="PROSITE-ProRule" id="PRU00278"/>
    </source>
</evidence>
<dbReference type="Proteomes" id="UP000024836">
    <property type="component" value="Unassembled WGS sequence"/>
</dbReference>
<evidence type="ECO:0000259" key="10">
    <source>
        <dbReference type="PROSITE" id="PS50198"/>
    </source>
</evidence>
<evidence type="ECO:0000256" key="4">
    <source>
        <dbReference type="ARBA" id="ARBA00018370"/>
    </source>
</evidence>
<evidence type="ECO:0000313" key="11">
    <source>
        <dbReference type="EMBL" id="KCV82485.1"/>
    </source>
</evidence>
<evidence type="ECO:0000256" key="7">
    <source>
        <dbReference type="ARBA" id="ARBA00031484"/>
    </source>
</evidence>
<evidence type="ECO:0000256" key="1">
    <source>
        <dbReference type="ARBA" id="ARBA00000971"/>
    </source>
</evidence>
<dbReference type="AlphaFoldDB" id="A0A058ZMM4"/>
<gene>
    <name evidence="11" type="ORF">ATO10_06071</name>
</gene>
<name>A0A058ZMM4_9RHOB</name>
<proteinExistence type="inferred from homology"/>
<dbReference type="PROSITE" id="PS50198">
    <property type="entry name" value="PPIC_PPIASE_2"/>
    <property type="match status" value="1"/>
</dbReference>
<sequence length="281" mass="29883">MPNLKNSLLCAALISGLSTPVFAAEPDASTVVATVAGTDVTLGQMIVMAQQLPSEYQSLPDEVLYNAVLDQLIRQIAIGKTIEDELSLSAKLAMENERIGFLASEALNGIAASAVTDEALQAAYDAQFKDVEPATEYNASHILVETEDEAKAIKADLDGGADFAETAKEKSTGPSGPNGGNLGWFGAGMMVKPFEDAVMSLETGQVSDPVQTQFGWHIVILNETRVAAIPTLEEVRPELESTLQQDAVTVALDEVTAATTITRTEEEIDPTLLRSTDLLTQ</sequence>
<evidence type="ECO:0000256" key="2">
    <source>
        <dbReference type="ARBA" id="ARBA00007656"/>
    </source>
</evidence>
<evidence type="ECO:0000313" key="12">
    <source>
        <dbReference type="Proteomes" id="UP000024836"/>
    </source>
</evidence>
<evidence type="ECO:0000256" key="3">
    <source>
        <dbReference type="ARBA" id="ARBA00013194"/>
    </source>
</evidence>
<dbReference type="InterPro" id="IPR000297">
    <property type="entry name" value="PPIase_PpiC"/>
</dbReference>
<dbReference type="EMBL" id="AQQY01000003">
    <property type="protein sequence ID" value="KCV82485.1"/>
    <property type="molecule type" value="Genomic_DNA"/>
</dbReference>
<dbReference type="PANTHER" id="PTHR47245">
    <property type="entry name" value="PEPTIDYLPROLYL ISOMERASE"/>
    <property type="match status" value="1"/>
</dbReference>
<feature type="domain" description="PpiC" evidence="10">
    <location>
        <begin position="134"/>
        <end position="223"/>
    </location>
</feature>
<dbReference type="eggNOG" id="COG0760">
    <property type="taxonomic scope" value="Bacteria"/>
</dbReference>
<dbReference type="Gene3D" id="3.10.50.40">
    <property type="match status" value="1"/>
</dbReference>
<feature type="chain" id="PRO_5001566764" description="Parvulin-like PPIase" evidence="9">
    <location>
        <begin position="24"/>
        <end position="281"/>
    </location>
</feature>
<evidence type="ECO:0000256" key="6">
    <source>
        <dbReference type="ARBA" id="ARBA00030642"/>
    </source>
</evidence>
<dbReference type="InterPro" id="IPR046357">
    <property type="entry name" value="PPIase_dom_sf"/>
</dbReference>